<feature type="transmembrane region" description="Helical" evidence="6">
    <location>
        <begin position="417"/>
        <end position="433"/>
    </location>
</feature>
<dbReference type="AlphaFoldDB" id="A0A4U1CL40"/>
<dbReference type="Proteomes" id="UP000307244">
    <property type="component" value="Unassembled WGS sequence"/>
</dbReference>
<evidence type="ECO:0000313" key="8">
    <source>
        <dbReference type="Proteomes" id="UP000307244"/>
    </source>
</evidence>
<feature type="transmembrane region" description="Helical" evidence="6">
    <location>
        <begin position="352"/>
        <end position="375"/>
    </location>
</feature>
<keyword evidence="2" id="KW-1003">Cell membrane</keyword>
<proteinExistence type="predicted"/>
<feature type="transmembrane region" description="Helical" evidence="6">
    <location>
        <begin position="148"/>
        <end position="168"/>
    </location>
</feature>
<feature type="transmembrane region" description="Helical" evidence="6">
    <location>
        <begin position="387"/>
        <end position="411"/>
    </location>
</feature>
<evidence type="ECO:0000313" key="7">
    <source>
        <dbReference type="EMBL" id="TKC06991.1"/>
    </source>
</evidence>
<comment type="caution">
    <text evidence="7">The sequence shown here is derived from an EMBL/GenBank/DDBJ whole genome shotgun (WGS) entry which is preliminary data.</text>
</comment>
<evidence type="ECO:0000256" key="2">
    <source>
        <dbReference type="ARBA" id="ARBA00022475"/>
    </source>
</evidence>
<dbReference type="OrthoDB" id="9806937at2"/>
<comment type="subcellular location">
    <subcellularLocation>
        <location evidence="1">Cell membrane</location>
        <topology evidence="1">Multi-pass membrane protein</topology>
    </subcellularLocation>
</comment>
<dbReference type="RefSeq" id="WP_136835264.1">
    <property type="nucleotide sequence ID" value="NZ_SWBQ01000002.1"/>
</dbReference>
<reference evidence="7 8" key="1">
    <citation type="submission" date="2019-04" db="EMBL/GenBank/DDBJ databases">
        <title>Pedobacter sp. RP-3-15 sp. nov., isolated from Arctic soil.</title>
        <authorList>
            <person name="Dahal R.H."/>
            <person name="Kim D.-U."/>
        </authorList>
    </citation>
    <scope>NUCLEOTIDE SEQUENCE [LARGE SCALE GENOMIC DNA]</scope>
    <source>
        <strain evidence="7 8">RP-3-15</strain>
    </source>
</reference>
<dbReference type="EMBL" id="SWBQ01000002">
    <property type="protein sequence ID" value="TKC06991.1"/>
    <property type="molecule type" value="Genomic_DNA"/>
</dbReference>
<keyword evidence="5 6" id="KW-0472">Membrane</keyword>
<keyword evidence="4 6" id="KW-1133">Transmembrane helix</keyword>
<evidence type="ECO:0000256" key="3">
    <source>
        <dbReference type="ARBA" id="ARBA00022692"/>
    </source>
</evidence>
<feature type="transmembrane region" description="Helical" evidence="6">
    <location>
        <begin position="223"/>
        <end position="247"/>
    </location>
</feature>
<dbReference type="NCBIfam" id="TIGR00908">
    <property type="entry name" value="2A0305"/>
    <property type="match status" value="1"/>
</dbReference>
<keyword evidence="8" id="KW-1185">Reference proteome</keyword>
<dbReference type="InterPro" id="IPR004757">
    <property type="entry name" value="EtNH_permease"/>
</dbReference>
<name>A0A4U1CL40_9SPHI</name>
<sequence>MTQNKGLKKTLTPFMLWGLGVGYVISGMYFGWNLGLEKGGTGGMAVATLTIMLMYITFTFSYAELACAIPKAGGVFDYANKAMGQNIGFIAGIAQIVEFILAPPAIAFAIGAYFNAFFPQVPILTSAIAIYFIFTALNVYGVKAAASFEVIVTVFAVGELLLFSGIAVPRFEMSNMVHNAWPNGWTGVFGAIPFAIWFFLGIEGIANVAEETKNPQRDISKGFGWAIFTLAILCILIFFTATGIAGWEAIVYKNGVGGETSDSPLPLALAKITGDSHLMYHLLITVGLFGLVASFHGLILAAGRSTYEMGRVHNVPSFLGKISPRFHTPANALIGNMVIGILALLSGKTSEIIIVSVFGALTLYIISMISIMILRKREPDLPRPFRVPFYPAFPIISLIIATVSIIAMLIFNLKLGLIYFSILLITFLLYRIFKRSDS</sequence>
<dbReference type="InterPro" id="IPR050367">
    <property type="entry name" value="APC_superfamily"/>
</dbReference>
<keyword evidence="3 6" id="KW-0812">Transmembrane</keyword>
<feature type="transmembrane region" description="Helical" evidence="6">
    <location>
        <begin position="87"/>
        <end position="114"/>
    </location>
</feature>
<dbReference type="InterPro" id="IPR002293">
    <property type="entry name" value="AA/rel_permease1"/>
</dbReference>
<dbReference type="GO" id="GO:0022857">
    <property type="term" value="F:transmembrane transporter activity"/>
    <property type="evidence" value="ECO:0007669"/>
    <property type="project" value="InterPro"/>
</dbReference>
<evidence type="ECO:0000256" key="4">
    <source>
        <dbReference type="ARBA" id="ARBA00022989"/>
    </source>
</evidence>
<feature type="transmembrane region" description="Helical" evidence="6">
    <location>
        <begin position="44"/>
        <end position="66"/>
    </location>
</feature>
<dbReference type="Pfam" id="PF13520">
    <property type="entry name" value="AA_permease_2"/>
    <property type="match status" value="1"/>
</dbReference>
<dbReference type="GO" id="GO:0005886">
    <property type="term" value="C:plasma membrane"/>
    <property type="evidence" value="ECO:0007669"/>
    <property type="project" value="UniProtKB-SubCell"/>
</dbReference>
<feature type="transmembrane region" description="Helical" evidence="6">
    <location>
        <begin position="12"/>
        <end position="32"/>
    </location>
</feature>
<dbReference type="PANTHER" id="PTHR42770:SF11">
    <property type="entry name" value="INNER MEMBRANE TRANSPORT PROTEIN YBAT"/>
    <property type="match status" value="1"/>
</dbReference>
<evidence type="ECO:0000256" key="1">
    <source>
        <dbReference type="ARBA" id="ARBA00004651"/>
    </source>
</evidence>
<feature type="transmembrane region" description="Helical" evidence="6">
    <location>
        <begin position="278"/>
        <end position="301"/>
    </location>
</feature>
<protein>
    <submittedName>
        <fullName evidence="7">Ethanolamine permease</fullName>
    </submittedName>
</protein>
<dbReference type="PIRSF" id="PIRSF006060">
    <property type="entry name" value="AA_transporter"/>
    <property type="match status" value="1"/>
</dbReference>
<dbReference type="Gene3D" id="1.20.1740.10">
    <property type="entry name" value="Amino acid/polyamine transporter I"/>
    <property type="match status" value="1"/>
</dbReference>
<dbReference type="PANTHER" id="PTHR42770">
    <property type="entry name" value="AMINO ACID TRANSPORTER-RELATED"/>
    <property type="match status" value="1"/>
</dbReference>
<evidence type="ECO:0000256" key="5">
    <source>
        <dbReference type="ARBA" id="ARBA00023136"/>
    </source>
</evidence>
<organism evidence="7 8">
    <name type="scientific">Pedobacter frigoris</name>
    <dbReference type="NCBI Taxonomy" id="2571272"/>
    <lineage>
        <taxon>Bacteria</taxon>
        <taxon>Pseudomonadati</taxon>
        <taxon>Bacteroidota</taxon>
        <taxon>Sphingobacteriia</taxon>
        <taxon>Sphingobacteriales</taxon>
        <taxon>Sphingobacteriaceae</taxon>
        <taxon>Pedobacter</taxon>
    </lineage>
</organism>
<evidence type="ECO:0000256" key="6">
    <source>
        <dbReference type="SAM" id="Phobius"/>
    </source>
</evidence>
<feature type="transmembrane region" description="Helical" evidence="6">
    <location>
        <begin position="180"/>
        <end position="202"/>
    </location>
</feature>
<accession>A0A4U1CL40</accession>
<gene>
    <name evidence="7" type="primary">eat</name>
    <name evidence="7" type="ORF">FA047_06905</name>
</gene>
<feature type="transmembrane region" description="Helical" evidence="6">
    <location>
        <begin position="120"/>
        <end position="141"/>
    </location>
</feature>